<dbReference type="Pfam" id="PF07495">
    <property type="entry name" value="Y_Y_Y"/>
    <property type="match status" value="1"/>
</dbReference>
<dbReference type="InterPro" id="IPR011006">
    <property type="entry name" value="CheY-like_superfamily"/>
</dbReference>
<evidence type="ECO:0000256" key="5">
    <source>
        <dbReference type="ARBA" id="ARBA00022741"/>
    </source>
</evidence>
<dbReference type="PROSITE" id="PS00041">
    <property type="entry name" value="HTH_ARAC_FAMILY_1"/>
    <property type="match status" value="1"/>
</dbReference>
<dbReference type="Gene3D" id="3.30.565.10">
    <property type="entry name" value="Histidine kinase-like ATPase, C-terminal domain"/>
    <property type="match status" value="1"/>
</dbReference>
<evidence type="ECO:0000256" key="4">
    <source>
        <dbReference type="ARBA" id="ARBA00022679"/>
    </source>
</evidence>
<keyword evidence="11" id="KW-0804">Transcription</keyword>
<keyword evidence="7" id="KW-0067">ATP-binding</keyword>
<evidence type="ECO:0000259" key="16">
    <source>
        <dbReference type="PROSITE" id="PS50110"/>
    </source>
</evidence>
<dbReference type="InterPro" id="IPR004358">
    <property type="entry name" value="Sig_transdc_His_kin-like_C"/>
</dbReference>
<dbReference type="FunFam" id="1.10.287.130:FF:000045">
    <property type="entry name" value="Two-component system sensor histidine kinase/response regulator"/>
    <property type="match status" value="1"/>
</dbReference>
<evidence type="ECO:0000256" key="12">
    <source>
        <dbReference type="PROSITE-ProRule" id="PRU00169"/>
    </source>
</evidence>
<accession>A0AAW6IK29</accession>
<keyword evidence="13" id="KW-1133">Transmembrane helix</keyword>
<keyword evidence="13" id="KW-0472">Membrane</keyword>
<dbReference type="Pfam" id="PF00072">
    <property type="entry name" value="Response_reg"/>
    <property type="match status" value="1"/>
</dbReference>
<dbReference type="CDD" id="cd00082">
    <property type="entry name" value="HisKA"/>
    <property type="match status" value="1"/>
</dbReference>
<dbReference type="SMART" id="SM00342">
    <property type="entry name" value="HTH_ARAC"/>
    <property type="match status" value="1"/>
</dbReference>
<keyword evidence="9" id="KW-0805">Transcription regulation</keyword>
<keyword evidence="5" id="KW-0547">Nucleotide-binding</keyword>
<dbReference type="PRINTS" id="PR00344">
    <property type="entry name" value="BCTRLSENSOR"/>
</dbReference>
<feature type="domain" description="Histidine kinase" evidence="15">
    <location>
        <begin position="853"/>
        <end position="1072"/>
    </location>
</feature>
<feature type="domain" description="HTH araC/xylS-type" evidence="14">
    <location>
        <begin position="1254"/>
        <end position="1353"/>
    </location>
</feature>
<evidence type="ECO:0000313" key="17">
    <source>
        <dbReference type="EMBL" id="MDC7960381.1"/>
    </source>
</evidence>
<evidence type="ECO:0000256" key="11">
    <source>
        <dbReference type="ARBA" id="ARBA00023163"/>
    </source>
</evidence>
<dbReference type="PANTHER" id="PTHR43547:SF2">
    <property type="entry name" value="HYBRID SIGNAL TRANSDUCTION HISTIDINE KINASE C"/>
    <property type="match status" value="1"/>
</dbReference>
<dbReference type="Gene3D" id="2.60.40.10">
    <property type="entry name" value="Immunoglobulins"/>
    <property type="match status" value="1"/>
</dbReference>
<dbReference type="GO" id="GO:0005524">
    <property type="term" value="F:ATP binding"/>
    <property type="evidence" value="ECO:0007669"/>
    <property type="project" value="UniProtKB-KW"/>
</dbReference>
<evidence type="ECO:0000256" key="13">
    <source>
        <dbReference type="SAM" id="Phobius"/>
    </source>
</evidence>
<dbReference type="GO" id="GO:0000155">
    <property type="term" value="F:phosphorelay sensor kinase activity"/>
    <property type="evidence" value="ECO:0007669"/>
    <property type="project" value="InterPro"/>
</dbReference>
<dbReference type="Pfam" id="PF12833">
    <property type="entry name" value="HTH_18"/>
    <property type="match status" value="1"/>
</dbReference>
<name>A0AAW6IK29_BACOV</name>
<evidence type="ECO:0000256" key="2">
    <source>
        <dbReference type="ARBA" id="ARBA00012438"/>
    </source>
</evidence>
<feature type="transmembrane region" description="Helical" evidence="13">
    <location>
        <begin position="803"/>
        <end position="821"/>
    </location>
</feature>
<keyword evidence="10" id="KW-0238">DNA-binding</keyword>
<dbReference type="InterPro" id="IPR001789">
    <property type="entry name" value="Sig_transdc_resp-reg_receiver"/>
</dbReference>
<evidence type="ECO:0000256" key="6">
    <source>
        <dbReference type="ARBA" id="ARBA00022777"/>
    </source>
</evidence>
<evidence type="ECO:0000313" key="18">
    <source>
        <dbReference type="Proteomes" id="UP001215078"/>
    </source>
</evidence>
<dbReference type="InterPro" id="IPR015943">
    <property type="entry name" value="WD40/YVTN_repeat-like_dom_sf"/>
</dbReference>
<dbReference type="Pfam" id="PF00512">
    <property type="entry name" value="HisKA"/>
    <property type="match status" value="1"/>
</dbReference>
<comment type="caution">
    <text evidence="17">The sequence shown here is derived from an EMBL/GenBank/DDBJ whole genome shotgun (WGS) entry which is preliminary data.</text>
</comment>
<dbReference type="Proteomes" id="UP001215078">
    <property type="component" value="Unassembled WGS sequence"/>
</dbReference>
<protein>
    <recommendedName>
        <fullName evidence="2">histidine kinase</fullName>
        <ecNumber evidence="2">2.7.13.3</ecNumber>
    </recommendedName>
</protein>
<keyword evidence="8" id="KW-0902">Two-component regulatory system</keyword>
<gene>
    <name evidence="17" type="ORF">PQ628_19480</name>
</gene>
<proteinExistence type="predicted"/>
<dbReference type="GO" id="GO:0003700">
    <property type="term" value="F:DNA-binding transcription factor activity"/>
    <property type="evidence" value="ECO:0007669"/>
    <property type="project" value="InterPro"/>
</dbReference>
<dbReference type="InterPro" id="IPR005467">
    <property type="entry name" value="His_kinase_dom"/>
</dbReference>
<dbReference type="PANTHER" id="PTHR43547">
    <property type="entry name" value="TWO-COMPONENT HISTIDINE KINASE"/>
    <property type="match status" value="1"/>
</dbReference>
<evidence type="ECO:0000256" key="8">
    <source>
        <dbReference type="ARBA" id="ARBA00023012"/>
    </source>
</evidence>
<comment type="catalytic activity">
    <reaction evidence="1">
        <text>ATP + protein L-histidine = ADP + protein N-phospho-L-histidine.</text>
        <dbReference type="EC" id="2.7.13.3"/>
    </reaction>
</comment>
<feature type="modified residue" description="4-aspartylphosphate" evidence="12">
    <location>
        <position position="1155"/>
    </location>
</feature>
<dbReference type="InterPro" id="IPR018060">
    <property type="entry name" value="HTH_AraC"/>
</dbReference>
<dbReference type="PROSITE" id="PS50110">
    <property type="entry name" value="RESPONSE_REGULATORY"/>
    <property type="match status" value="1"/>
</dbReference>
<dbReference type="InterPro" id="IPR003661">
    <property type="entry name" value="HisK_dim/P_dom"/>
</dbReference>
<dbReference type="EMBL" id="JAQQPO010000025">
    <property type="protein sequence ID" value="MDC7960381.1"/>
    <property type="molecule type" value="Genomic_DNA"/>
</dbReference>
<dbReference type="SUPFAM" id="SSF47384">
    <property type="entry name" value="Homodimeric domain of signal transducing histidine kinase"/>
    <property type="match status" value="1"/>
</dbReference>
<dbReference type="InterPro" id="IPR011123">
    <property type="entry name" value="Y_Y_Y"/>
</dbReference>
<evidence type="ECO:0000259" key="15">
    <source>
        <dbReference type="PROSITE" id="PS50109"/>
    </source>
</evidence>
<dbReference type="SMART" id="SM00388">
    <property type="entry name" value="HisKA"/>
    <property type="match status" value="1"/>
</dbReference>
<dbReference type="PROSITE" id="PS01124">
    <property type="entry name" value="HTH_ARAC_FAMILY_2"/>
    <property type="match status" value="1"/>
</dbReference>
<dbReference type="SMART" id="SM00448">
    <property type="entry name" value="REC"/>
    <property type="match status" value="1"/>
</dbReference>
<dbReference type="InterPro" id="IPR013783">
    <property type="entry name" value="Ig-like_fold"/>
</dbReference>
<dbReference type="InterPro" id="IPR009057">
    <property type="entry name" value="Homeodomain-like_sf"/>
</dbReference>
<dbReference type="Gene3D" id="2.130.10.10">
    <property type="entry name" value="YVTN repeat-like/Quinoprotein amine dehydrogenase"/>
    <property type="match status" value="3"/>
</dbReference>
<evidence type="ECO:0000256" key="1">
    <source>
        <dbReference type="ARBA" id="ARBA00000085"/>
    </source>
</evidence>
<dbReference type="Gene3D" id="1.10.10.60">
    <property type="entry name" value="Homeodomain-like"/>
    <property type="match status" value="2"/>
</dbReference>
<evidence type="ECO:0000256" key="3">
    <source>
        <dbReference type="ARBA" id="ARBA00022553"/>
    </source>
</evidence>
<dbReference type="InterPro" id="IPR036890">
    <property type="entry name" value="HATPase_C_sf"/>
</dbReference>
<dbReference type="SUPFAM" id="SSF63829">
    <property type="entry name" value="Calcium-dependent phosphotriesterase"/>
    <property type="match status" value="2"/>
</dbReference>
<evidence type="ECO:0000256" key="10">
    <source>
        <dbReference type="ARBA" id="ARBA00023125"/>
    </source>
</evidence>
<sequence>MKIRICLLIILMGLLYPGYISSQESPYVFRQIGVVEGLPDNYVKSVFPIPDGRIGVRSTVLLSLYDGANYSNFPFNIHGEYSIAYNHIIPEQYIDADKRLWMKERKSLRVFDLTTEQYIYNVDSLFQQFGLKDKVADLIIDSEKHCWFLTPGSSVYMYDAETKSIEQVCRNDEFMEYYGGLLGVESHGKYSWMVHQKGAIRCYDLEKKRFVHQLDFLKDQLKPDDRVVLKILDNGDFWLMWDRGVGYYDVYNKKWNQISGIQLGHYSWFTSMDVDKGGNAWVGTVIDGFYVIDMHNFSVTRTLDIPLLSGNTVRNGIQSIYCDRENNSVWIGLYNQGMCYYHPSMNKIVLYNKKMINGDWKGEEIRCMLETSKGEILMGTTQGVYRYEPETKSMNRFYHEFSQKNCRVLYEDSKKRVWVGTYHDGLYCIDHGKVQSYDYPDTDYQNELDFSNIRVMVEDSSGRLWVSIYGGVGLFNPENGQINLLSEQFPELKKYKVANALAIDNQSRLVVGSDNGLYIYDPATNKIWIPEEDGQANSIFNQGSIKYNQILKDHEGTLWFATQYGLSVLTYNGQSYTLGKEEGLSKAILNVVEDKNHDIWISTVTSIYKIKVDRRADKYSFHVISCLSEDEIRQDDLYSFPSLMTRDNQLFLGLMNGFIAFSPENMIDNQCLNRPLFTSFRLFNVPVVSGEAYNGRVLFDKALSYSDEVQLKYDENYITLEFSGLNFPNPSQTSFRYQLEGFDKEWTETLFENGQGRVVYNNLPSGEYIFRVSAAGNDRIWGPESAFKIVIHPPFWDTLAARIFYAILVILLIFGLIYVINRRNRQKMIRMQEEEALKQKEELDQMKFRFFTNISHELRTPLTLIITPLDMVIRRLTDDAMKKQLNTIYKNAQNLLSLVNQLLDFRKLEMKGERLHLMNGDMEEFIISAYNNFMPMAVEKHLNFVNQSEHRALYMFFDRDKVHKIVNNLLSNAFKYTPEGGTVDLLLATEEIEGRNYVRISVSDTGIGISESDLPYIFDRFYQVGNEGDEKIGSGIGLHLVREYVNIHGGRIKVDSRIDRGSVFTVWLPMDLKPEPDELPEEIIGTEASDVKEKETTTSTVDDNLKKLLLVEDNQEFRTFLKEQLEDFYQIIEAADGEEGERKAIEENPNLIISDIMMPKVDGIELCRRIKTNVQTSHIPVILLTARTADDIKINSYEVGADSYMSKPFNFDMLMVRIEKLIEQQEKRKQEFRKNIEVNPSAITITSVDEQLIQKCLEYIEKNMDNPEYGVEELSGDLGMVRMSLYRKLQSITGHTPTDFIRSIRLKRAAQLLQGSQLPIVEIANRVGFSSPSYFSKCFREMFGMLPKLGVASSSLVYRSFENQAVILK</sequence>
<dbReference type="SMART" id="SM00387">
    <property type="entry name" value="HATPase_c"/>
    <property type="match status" value="1"/>
</dbReference>
<dbReference type="Pfam" id="PF02518">
    <property type="entry name" value="HATPase_c"/>
    <property type="match status" value="1"/>
</dbReference>
<keyword evidence="13" id="KW-0812">Transmembrane</keyword>
<dbReference type="Gene3D" id="3.40.50.2300">
    <property type="match status" value="1"/>
</dbReference>
<dbReference type="EC" id="2.7.13.3" evidence="2"/>
<reference evidence="17" key="1">
    <citation type="submission" date="2022-10" db="EMBL/GenBank/DDBJ databases">
        <title>Human gut microbiome strain richness.</title>
        <authorList>
            <person name="Chen-Liaw A."/>
        </authorList>
    </citation>
    <scope>NUCLEOTIDE SEQUENCE</scope>
    <source>
        <strain evidence="17">RTP21484st1_H8_RTP21484_190118</strain>
    </source>
</reference>
<keyword evidence="3 12" id="KW-0597">Phosphoprotein</keyword>
<dbReference type="InterPro" id="IPR018062">
    <property type="entry name" value="HTH_AraC-typ_CS"/>
</dbReference>
<dbReference type="SUPFAM" id="SSF46689">
    <property type="entry name" value="Homeodomain-like"/>
    <property type="match status" value="1"/>
</dbReference>
<feature type="domain" description="Response regulatory" evidence="16">
    <location>
        <begin position="1107"/>
        <end position="1222"/>
    </location>
</feature>
<evidence type="ECO:0000259" key="14">
    <source>
        <dbReference type="PROSITE" id="PS01124"/>
    </source>
</evidence>
<evidence type="ECO:0000256" key="7">
    <source>
        <dbReference type="ARBA" id="ARBA00022840"/>
    </source>
</evidence>
<dbReference type="GO" id="GO:0043565">
    <property type="term" value="F:sequence-specific DNA binding"/>
    <property type="evidence" value="ECO:0007669"/>
    <property type="project" value="InterPro"/>
</dbReference>
<dbReference type="FunFam" id="3.30.565.10:FF:000037">
    <property type="entry name" value="Hybrid sensor histidine kinase/response regulator"/>
    <property type="match status" value="1"/>
</dbReference>
<dbReference type="InterPro" id="IPR003594">
    <property type="entry name" value="HATPase_dom"/>
</dbReference>
<keyword evidence="4" id="KW-0808">Transferase</keyword>
<dbReference type="SUPFAM" id="SSF52172">
    <property type="entry name" value="CheY-like"/>
    <property type="match status" value="1"/>
</dbReference>
<dbReference type="RefSeq" id="WP_272841938.1">
    <property type="nucleotide sequence ID" value="NZ_JAQQPO010000025.1"/>
</dbReference>
<dbReference type="PROSITE" id="PS50109">
    <property type="entry name" value="HIS_KIN"/>
    <property type="match status" value="1"/>
</dbReference>
<dbReference type="Gene3D" id="1.10.287.130">
    <property type="match status" value="1"/>
</dbReference>
<keyword evidence="6" id="KW-0418">Kinase</keyword>
<organism evidence="17 18">
    <name type="scientific">Bacteroides ovatus</name>
    <dbReference type="NCBI Taxonomy" id="28116"/>
    <lineage>
        <taxon>Bacteria</taxon>
        <taxon>Pseudomonadati</taxon>
        <taxon>Bacteroidota</taxon>
        <taxon>Bacteroidia</taxon>
        <taxon>Bacteroidales</taxon>
        <taxon>Bacteroidaceae</taxon>
        <taxon>Bacteroides</taxon>
    </lineage>
</organism>
<dbReference type="InterPro" id="IPR036097">
    <property type="entry name" value="HisK_dim/P_sf"/>
</dbReference>
<evidence type="ECO:0000256" key="9">
    <source>
        <dbReference type="ARBA" id="ARBA00023015"/>
    </source>
</evidence>
<dbReference type="SUPFAM" id="SSF55874">
    <property type="entry name" value="ATPase domain of HSP90 chaperone/DNA topoisomerase II/histidine kinase"/>
    <property type="match status" value="1"/>
</dbReference>
<dbReference type="CDD" id="cd17574">
    <property type="entry name" value="REC_OmpR"/>
    <property type="match status" value="1"/>
</dbReference>